<dbReference type="STRING" id="1245528.M3IUE6"/>
<dbReference type="Pfam" id="PF03006">
    <property type="entry name" value="HlyIII"/>
    <property type="match status" value="1"/>
</dbReference>
<comment type="subcellular location">
    <subcellularLocation>
        <location evidence="1">Membrane</location>
        <topology evidence="1">Multi-pass membrane protein</topology>
    </subcellularLocation>
</comment>
<evidence type="ECO:0000256" key="4">
    <source>
        <dbReference type="ARBA" id="ARBA00023136"/>
    </source>
</evidence>
<keyword evidence="5" id="KW-0862">Zinc</keyword>
<feature type="transmembrane region" description="Helical" evidence="7">
    <location>
        <begin position="306"/>
        <end position="323"/>
    </location>
</feature>
<dbReference type="OrthoDB" id="5585746at2759"/>
<feature type="transmembrane region" description="Helical" evidence="7">
    <location>
        <begin position="343"/>
        <end position="362"/>
    </location>
</feature>
<proteinExistence type="predicted"/>
<evidence type="ECO:0000313" key="9">
    <source>
        <dbReference type="Proteomes" id="UP000011777"/>
    </source>
</evidence>
<dbReference type="HOGENOM" id="CLU_025943_0_1_1"/>
<feature type="transmembrane region" description="Helical" evidence="7">
    <location>
        <begin position="369"/>
        <end position="388"/>
    </location>
</feature>
<dbReference type="GO" id="GO:0038023">
    <property type="term" value="F:signaling receptor activity"/>
    <property type="evidence" value="ECO:0007669"/>
    <property type="project" value="TreeGrafter"/>
</dbReference>
<evidence type="ECO:0008006" key="10">
    <source>
        <dbReference type="Google" id="ProtNLM"/>
    </source>
</evidence>
<name>M3IUE6_CANMX</name>
<dbReference type="GO" id="GO:0006882">
    <property type="term" value="P:intracellular zinc ion homeostasis"/>
    <property type="evidence" value="ECO:0007669"/>
    <property type="project" value="TreeGrafter"/>
</dbReference>
<protein>
    <recommendedName>
        <fullName evidence="10">ADIPOR-like receptor IZH3</fullName>
    </recommendedName>
</protein>
<evidence type="ECO:0000313" key="8">
    <source>
        <dbReference type="EMBL" id="EMG50231.1"/>
    </source>
</evidence>
<keyword evidence="2 7" id="KW-0812">Transmembrane</keyword>
<evidence type="ECO:0000256" key="3">
    <source>
        <dbReference type="ARBA" id="ARBA00022989"/>
    </source>
</evidence>
<keyword evidence="5" id="KW-0479">Metal-binding</keyword>
<accession>M3IUE6</accession>
<dbReference type="AlphaFoldDB" id="M3IUE6"/>
<feature type="transmembrane region" description="Helical" evidence="7">
    <location>
        <begin position="269"/>
        <end position="286"/>
    </location>
</feature>
<sequence length="579" mass="67659">MSSTTTAVQLAPPSADLKSRFARSRSSSNVILTAEELLVEKLDNFISSIESRLVNFEQYFKFNNEEREFIERHVNSSTLHRRTSSSSSIQQFKQFSANKLNLVYERLRLIKKSVLSHSFTNLDYLYTVLDDQYNYLFSSSAIDSDDDEAEKEEQELEEIAKSLNKREILSKKIITTIQYFDEKLLAFDDYIKENRPAATDDYSHDAVFSQLRYFNFNRALRNAETRYLHYYELPLIWRENKYIINGYRFSLNHGEMLKSMFHFNHNESMNIWSHLIGLMIVIYIGVKHFPSTDVFQQNTLKDNIAMYVFLIAAGKCLINSAFWHTYSCFAHYPTRQTFACVDYTGITVLITSSIIAVEYCALYNSPRLLICYIVFSTLCGAAGLGFNWSPYFDKPECRSIRISFFIGLSFSGATALIYKSYYEGILATIYFGFPMFYKSFVWYLLGVVFYGGLIPERWRYDVAIEEHLSRSNRHYAATDVIMEKLGHDGEEEIEELHEEIEGIAEHHDADSEAENEKFNELIQKHFKVRPTETPYSKNFMSLWWVDYFMASHNIWHICVVLGILGHYFCVLDMFRSLAR</sequence>
<keyword evidence="6" id="KW-0175">Coiled coil</keyword>
<reference evidence="8 9" key="1">
    <citation type="submission" date="2013-02" db="EMBL/GenBank/DDBJ databases">
        <title>Genome sequence of Candida maltosa Xu316, a potential industrial strain for xylitol and ethanol production.</title>
        <authorList>
            <person name="Yu J."/>
            <person name="Wang Q."/>
            <person name="Geng X."/>
            <person name="Bao W."/>
            <person name="He P."/>
            <person name="Cai J."/>
        </authorList>
    </citation>
    <scope>NUCLEOTIDE SEQUENCE [LARGE SCALE GENOMIC DNA]</scope>
    <source>
        <strain evidence="9">Xu316</strain>
    </source>
</reference>
<dbReference type="OMA" id="WRYDVII"/>
<evidence type="ECO:0000256" key="2">
    <source>
        <dbReference type="ARBA" id="ARBA00022692"/>
    </source>
</evidence>
<evidence type="ECO:0000256" key="6">
    <source>
        <dbReference type="SAM" id="Coils"/>
    </source>
</evidence>
<organism evidence="8 9">
    <name type="scientific">Candida maltosa (strain Xu316)</name>
    <name type="common">Yeast</name>
    <dbReference type="NCBI Taxonomy" id="1245528"/>
    <lineage>
        <taxon>Eukaryota</taxon>
        <taxon>Fungi</taxon>
        <taxon>Dikarya</taxon>
        <taxon>Ascomycota</taxon>
        <taxon>Saccharomycotina</taxon>
        <taxon>Pichiomycetes</taxon>
        <taxon>Debaryomycetaceae</taxon>
        <taxon>Candida/Lodderomyces clade</taxon>
        <taxon>Candida</taxon>
    </lineage>
</organism>
<feature type="binding site" evidence="5">
    <location>
        <position position="324"/>
    </location>
    <ligand>
        <name>Zn(2+)</name>
        <dbReference type="ChEBI" id="CHEBI:29105"/>
    </ligand>
</feature>
<feature type="transmembrane region" description="Helical" evidence="7">
    <location>
        <begin position="554"/>
        <end position="574"/>
    </location>
</feature>
<dbReference type="InterPro" id="IPR004254">
    <property type="entry name" value="AdipoR/HlyIII-related"/>
</dbReference>
<dbReference type="PANTHER" id="PTHR20855:SF97">
    <property type="entry name" value="ADIPOR-LIKE RECEPTOR IZH3-RELATED"/>
    <property type="match status" value="1"/>
</dbReference>
<dbReference type="eggNOG" id="KOG0748">
    <property type="taxonomic scope" value="Eukaryota"/>
</dbReference>
<dbReference type="PANTHER" id="PTHR20855">
    <property type="entry name" value="ADIPOR/PROGESTIN RECEPTOR-RELATED"/>
    <property type="match status" value="1"/>
</dbReference>
<keyword evidence="4 7" id="KW-0472">Membrane</keyword>
<evidence type="ECO:0000256" key="1">
    <source>
        <dbReference type="ARBA" id="ARBA00004141"/>
    </source>
</evidence>
<keyword evidence="9" id="KW-1185">Reference proteome</keyword>
<dbReference type="EMBL" id="AOGT01000331">
    <property type="protein sequence ID" value="EMG50231.1"/>
    <property type="molecule type" value="Genomic_DNA"/>
</dbReference>
<dbReference type="GO" id="GO:0046872">
    <property type="term" value="F:metal ion binding"/>
    <property type="evidence" value="ECO:0007669"/>
    <property type="project" value="UniProtKB-KW"/>
</dbReference>
<feature type="transmembrane region" description="Helical" evidence="7">
    <location>
        <begin position="425"/>
        <end position="450"/>
    </location>
</feature>
<dbReference type="Proteomes" id="UP000011777">
    <property type="component" value="Unassembled WGS sequence"/>
</dbReference>
<evidence type="ECO:0000256" key="5">
    <source>
        <dbReference type="PIRSR" id="PIRSR604254-1"/>
    </source>
</evidence>
<comment type="caution">
    <text evidence="8">The sequence shown here is derived from an EMBL/GenBank/DDBJ whole genome shotgun (WGS) entry which is preliminary data.</text>
</comment>
<feature type="transmembrane region" description="Helical" evidence="7">
    <location>
        <begin position="400"/>
        <end position="418"/>
    </location>
</feature>
<evidence type="ECO:0000256" key="7">
    <source>
        <dbReference type="SAM" id="Phobius"/>
    </source>
</evidence>
<gene>
    <name evidence="8" type="ORF">G210_4750</name>
</gene>
<feature type="coiled-coil region" evidence="6">
    <location>
        <begin position="142"/>
        <end position="169"/>
    </location>
</feature>
<keyword evidence="3 7" id="KW-1133">Transmembrane helix</keyword>
<dbReference type="GO" id="GO:0016020">
    <property type="term" value="C:membrane"/>
    <property type="evidence" value="ECO:0007669"/>
    <property type="project" value="UniProtKB-SubCell"/>
</dbReference>